<evidence type="ECO:0000313" key="2">
    <source>
        <dbReference type="EMBL" id="ASJ17453.1"/>
    </source>
</evidence>
<evidence type="ECO:0000256" key="1">
    <source>
        <dbReference type="SAM" id="Phobius"/>
    </source>
</evidence>
<dbReference type="AlphaFoldDB" id="A0A160VT71"/>
<evidence type="ECO:0000313" key="4">
    <source>
        <dbReference type="Proteomes" id="UP000093069"/>
    </source>
</evidence>
<gene>
    <name evidence="2" type="ORF">A3L04_10415</name>
    <name evidence="3" type="ORF">CHITON_1321</name>
</gene>
<keyword evidence="1" id="KW-0472">Membrane</keyword>
<reference evidence="4" key="1">
    <citation type="submission" date="2016-01" db="EMBL/GenBank/DDBJ databases">
        <authorList>
            <person name="Vorgias C.E."/>
        </authorList>
    </citation>
    <scope>NUCLEOTIDE SEQUENCE [LARGE SCALE GENOMIC DNA]</scope>
</reference>
<organism evidence="3 4">
    <name type="scientific">Thermococcus chitonophagus</name>
    <dbReference type="NCBI Taxonomy" id="54262"/>
    <lineage>
        <taxon>Archaea</taxon>
        <taxon>Methanobacteriati</taxon>
        <taxon>Methanobacteriota</taxon>
        <taxon>Thermococci</taxon>
        <taxon>Thermococcales</taxon>
        <taxon>Thermococcaceae</taxon>
        <taxon>Thermococcus</taxon>
    </lineage>
</organism>
<evidence type="ECO:0000313" key="3">
    <source>
        <dbReference type="EMBL" id="CUX78100.1"/>
    </source>
</evidence>
<reference evidence="3" key="2">
    <citation type="submission" date="2016-01" db="EMBL/GenBank/DDBJ databases">
        <authorList>
            <person name="Oliw E.H."/>
        </authorList>
    </citation>
    <scope>NUCLEOTIDE SEQUENCE</scope>
    <source>
        <strain evidence="3">1</strain>
    </source>
</reference>
<evidence type="ECO:0000313" key="5">
    <source>
        <dbReference type="Proteomes" id="UP000250189"/>
    </source>
</evidence>
<protein>
    <recommendedName>
        <fullName evidence="6">CARDB domain-containing protein</fullName>
    </recommendedName>
</protein>
<dbReference type="EMBL" id="CP015193">
    <property type="protein sequence ID" value="ASJ17453.1"/>
    <property type="molecule type" value="Genomic_DNA"/>
</dbReference>
<dbReference type="STRING" id="54262.CHITON_1321"/>
<dbReference type="Proteomes" id="UP000250189">
    <property type="component" value="Chromosome"/>
</dbReference>
<feature type="transmembrane region" description="Helical" evidence="1">
    <location>
        <begin position="477"/>
        <end position="497"/>
    </location>
</feature>
<evidence type="ECO:0008006" key="6">
    <source>
        <dbReference type="Google" id="ProtNLM"/>
    </source>
</evidence>
<dbReference type="Proteomes" id="UP000093069">
    <property type="component" value="Chromosome I"/>
</dbReference>
<name>A0A160VT71_9EURY</name>
<accession>A0A160VT71</accession>
<dbReference type="KEGG" id="tch:CHITON_1321"/>
<reference evidence="2 5" key="3">
    <citation type="submission" date="2016-04" db="EMBL/GenBank/DDBJ databases">
        <title>Complete genome sequence of Thermococcus chitonophagus type strain GC74.</title>
        <authorList>
            <person name="Oger P.M."/>
        </authorList>
    </citation>
    <scope>NUCLEOTIDE SEQUENCE [LARGE SCALE GENOMIC DNA]</scope>
    <source>
        <strain evidence="2 5">GC74</strain>
    </source>
</reference>
<dbReference type="RefSeq" id="WP_068577889.1">
    <property type="nucleotide sequence ID" value="NZ_CP015193.1"/>
</dbReference>
<keyword evidence="5" id="KW-1185">Reference proteome</keyword>
<dbReference type="OrthoDB" id="86198at2157"/>
<dbReference type="EMBL" id="LN999010">
    <property type="protein sequence ID" value="CUX78100.1"/>
    <property type="molecule type" value="Genomic_DNA"/>
</dbReference>
<sequence length="519" mass="57741">MRRALLILIILILMPFVSAQFGQFKCEGEVIGLTGSTTSGEFYLVNSLKVKFSYVSIKQVKFFDSAGNEVEGFDIEFQDMIIRFWSPDEKKPIRYSLYVDKNVEPGDYTLYLFMWGFTETGQLYLISAYVPVEVKSRPLVFYEAMSFIKEKPNSKVALTGDTIVVYSHVRNLASVPINVTAKAQLLSQTGKVVVSRVATQKIEPGDNVIRFEIKIPDPLPPGVYELKYEISYERGVYEYSKQYWVEIGISLVNMSIESTNVLQGEENFAYLVVSSDRYSTVEVQLRVYAPDFSFSNSTTYDVAPGSNILKLRLPTEKPGRHDITVSVLYKGLKVGESSGSYLVVGFPTLNASANGKVLTVVITNPNTISLSGTLEYRIIWSDGSVVKGVETLMLPPGEFNFQVNLSKRGNFRYFIILDVLGREVEVKGIGSILQPTTSSSVSSTSSEKTTTSETLVTYANTTTSTSMAAVASSSKKSIIVVLVIVVVIGAVAGYSWFNDPKRKRRKRKKPKRKSPLGRK</sequence>
<dbReference type="GeneID" id="33322999"/>
<keyword evidence="1" id="KW-0812">Transmembrane</keyword>
<keyword evidence="1" id="KW-1133">Transmembrane helix</keyword>
<proteinExistence type="predicted"/>